<evidence type="ECO:0000313" key="3">
    <source>
        <dbReference type="EMBL" id="KAE8244468.1"/>
    </source>
</evidence>
<dbReference type="EMBL" id="LWDF02000648">
    <property type="protein sequence ID" value="KAE8244468.1"/>
    <property type="molecule type" value="Genomic_DNA"/>
</dbReference>
<evidence type="ECO:0000313" key="4">
    <source>
        <dbReference type="Proteomes" id="UP000077521"/>
    </source>
</evidence>
<dbReference type="AlphaFoldDB" id="A0A177TAL5"/>
<reference evidence="3" key="1">
    <citation type="submission" date="2016-04" db="EMBL/GenBank/DDBJ databases">
        <authorList>
            <person name="Nguyen H.D."/>
            <person name="Samba Siva P."/>
            <person name="Cullis J."/>
            <person name="Levesque C.A."/>
            <person name="Hambleton S."/>
        </authorList>
    </citation>
    <scope>NUCLEOTIDE SEQUENCE</scope>
    <source>
        <strain evidence="3">DAOMC 236416</strain>
    </source>
</reference>
<gene>
    <name evidence="2" type="ORF">A4X13_0g6575</name>
    <name evidence="3" type="ORF">A4X13_0g6576</name>
</gene>
<proteinExistence type="predicted"/>
<reference evidence="3" key="2">
    <citation type="journal article" date="2019" name="IMA Fungus">
        <title>Genome sequencing and comparison of five Tilletia species to identify candidate genes for the detection of regulated species infecting wheat.</title>
        <authorList>
            <person name="Nguyen H.D.T."/>
            <person name="Sultana T."/>
            <person name="Kesanakurti P."/>
            <person name="Hambleton S."/>
        </authorList>
    </citation>
    <scope>NUCLEOTIDE SEQUENCE</scope>
    <source>
        <strain evidence="3">DAOMC 236416</strain>
    </source>
</reference>
<accession>A0A177TAL5</accession>
<keyword evidence="1" id="KW-0812">Transmembrane</keyword>
<evidence type="ECO:0000256" key="1">
    <source>
        <dbReference type="SAM" id="Phobius"/>
    </source>
</evidence>
<dbReference type="EMBL" id="LWDF02000648">
    <property type="protein sequence ID" value="KAE8244467.1"/>
    <property type="molecule type" value="Genomic_DNA"/>
</dbReference>
<sequence length="178" mass="19609">MPEEVVIPCRTGLHIFEKQAKGDWISISTIHNPVAPPAPLPQARPLAHEKRLFRAFFSPIIAAYTLVYFLLAAILLVALGYELAAKIQNHFDTAAHVKAEWAVAFAANNCSRTDPFTLERCAEVGACARRPDPLLLILLLLSDHLVDSYNILLQAFGALPLVFSFVLFSFCIPLLSAV</sequence>
<evidence type="ECO:0000313" key="2">
    <source>
        <dbReference type="EMBL" id="KAE8244467.1"/>
    </source>
</evidence>
<comment type="caution">
    <text evidence="3">The sequence shown here is derived from an EMBL/GenBank/DDBJ whole genome shotgun (WGS) entry which is preliminary data.</text>
</comment>
<name>A0A177TAL5_9BASI</name>
<dbReference type="Proteomes" id="UP000077521">
    <property type="component" value="Unassembled WGS sequence"/>
</dbReference>
<organism evidence="3 4">
    <name type="scientific">Tilletia indica</name>
    <dbReference type="NCBI Taxonomy" id="43049"/>
    <lineage>
        <taxon>Eukaryota</taxon>
        <taxon>Fungi</taxon>
        <taxon>Dikarya</taxon>
        <taxon>Basidiomycota</taxon>
        <taxon>Ustilaginomycotina</taxon>
        <taxon>Exobasidiomycetes</taxon>
        <taxon>Tilletiales</taxon>
        <taxon>Tilletiaceae</taxon>
        <taxon>Tilletia</taxon>
    </lineage>
</organism>
<keyword evidence="1" id="KW-0472">Membrane</keyword>
<keyword evidence="1" id="KW-1133">Transmembrane helix</keyword>
<feature type="transmembrane region" description="Helical" evidence="1">
    <location>
        <begin position="151"/>
        <end position="175"/>
    </location>
</feature>
<feature type="transmembrane region" description="Helical" evidence="1">
    <location>
        <begin position="60"/>
        <end position="81"/>
    </location>
</feature>
<keyword evidence="4" id="KW-1185">Reference proteome</keyword>
<evidence type="ECO:0008006" key="5">
    <source>
        <dbReference type="Google" id="ProtNLM"/>
    </source>
</evidence>
<protein>
    <recommendedName>
        <fullName evidence="5">Brl1/Brr6 domain-containing protein</fullName>
    </recommendedName>
</protein>